<evidence type="ECO:0000313" key="3">
    <source>
        <dbReference type="EMBL" id="MEW9623038.1"/>
    </source>
</evidence>
<gene>
    <name evidence="3" type="ORF">ABQJ56_02170</name>
</gene>
<name>A0ABV3QLE6_9GAMM</name>
<dbReference type="PROSITE" id="PS50222">
    <property type="entry name" value="EF_HAND_2"/>
    <property type="match status" value="1"/>
</dbReference>
<dbReference type="Proteomes" id="UP001556170">
    <property type="component" value="Unassembled WGS sequence"/>
</dbReference>
<accession>A0ABV3QLE6</accession>
<dbReference type="InterPro" id="IPR011992">
    <property type="entry name" value="EF-hand-dom_pair"/>
</dbReference>
<sequence>MTKTASNIARIAIAAAVGLTLSACASSQSRSQRFTDKASQRFAAADANHDGYLSRDEAAQGMPRLAEHFDEIDTDHDGQLSKTEILAYIQQRRAAR</sequence>
<evidence type="ECO:0000256" key="1">
    <source>
        <dbReference type="SAM" id="SignalP"/>
    </source>
</evidence>
<dbReference type="SUPFAM" id="SSF47473">
    <property type="entry name" value="EF-hand"/>
    <property type="match status" value="1"/>
</dbReference>
<dbReference type="PROSITE" id="PS00018">
    <property type="entry name" value="EF_HAND_1"/>
    <property type="match status" value="1"/>
</dbReference>
<comment type="caution">
    <text evidence="3">The sequence shown here is derived from an EMBL/GenBank/DDBJ whole genome shotgun (WGS) entry which is preliminary data.</text>
</comment>
<reference evidence="3 4" key="1">
    <citation type="submission" date="2024-06" db="EMBL/GenBank/DDBJ databases">
        <authorList>
            <person name="Woo H."/>
        </authorList>
    </citation>
    <scope>NUCLEOTIDE SEQUENCE [LARGE SCALE GENOMIC DNA]</scope>
    <source>
        <strain evidence="3 4">S2-g</strain>
    </source>
</reference>
<evidence type="ECO:0000313" key="4">
    <source>
        <dbReference type="Proteomes" id="UP001556170"/>
    </source>
</evidence>
<dbReference type="RefSeq" id="WP_367843353.1">
    <property type="nucleotide sequence ID" value="NZ_JBFOHL010000002.1"/>
</dbReference>
<dbReference type="InterPro" id="IPR018247">
    <property type="entry name" value="EF_Hand_1_Ca_BS"/>
</dbReference>
<dbReference type="CDD" id="cd00051">
    <property type="entry name" value="EFh"/>
    <property type="match status" value="1"/>
</dbReference>
<dbReference type="PROSITE" id="PS51257">
    <property type="entry name" value="PROKAR_LIPOPROTEIN"/>
    <property type="match status" value="1"/>
</dbReference>
<feature type="chain" id="PRO_5046161419" description="EF-hand domain-containing protein" evidence="1">
    <location>
        <begin position="26"/>
        <end position="96"/>
    </location>
</feature>
<keyword evidence="4" id="KW-1185">Reference proteome</keyword>
<organism evidence="3 4">
    <name type="scientific">Rhodanobacter geophilus</name>
    <dbReference type="NCBI Taxonomy" id="3162488"/>
    <lineage>
        <taxon>Bacteria</taxon>
        <taxon>Pseudomonadati</taxon>
        <taxon>Pseudomonadota</taxon>
        <taxon>Gammaproteobacteria</taxon>
        <taxon>Lysobacterales</taxon>
        <taxon>Rhodanobacteraceae</taxon>
        <taxon>Rhodanobacter</taxon>
    </lineage>
</organism>
<feature type="signal peptide" evidence="1">
    <location>
        <begin position="1"/>
        <end position="25"/>
    </location>
</feature>
<dbReference type="Gene3D" id="1.10.238.10">
    <property type="entry name" value="EF-hand"/>
    <property type="match status" value="1"/>
</dbReference>
<proteinExistence type="predicted"/>
<dbReference type="InterPro" id="IPR002048">
    <property type="entry name" value="EF_hand_dom"/>
</dbReference>
<dbReference type="Pfam" id="PF13499">
    <property type="entry name" value="EF-hand_7"/>
    <property type="match status" value="1"/>
</dbReference>
<dbReference type="EMBL" id="JBFOHL010000002">
    <property type="protein sequence ID" value="MEW9623038.1"/>
    <property type="molecule type" value="Genomic_DNA"/>
</dbReference>
<evidence type="ECO:0000259" key="2">
    <source>
        <dbReference type="PROSITE" id="PS50222"/>
    </source>
</evidence>
<feature type="domain" description="EF-hand" evidence="2">
    <location>
        <begin position="60"/>
        <end position="95"/>
    </location>
</feature>
<keyword evidence="1" id="KW-0732">Signal</keyword>
<protein>
    <recommendedName>
        <fullName evidence="2">EF-hand domain-containing protein</fullName>
    </recommendedName>
</protein>